<dbReference type="AlphaFoldDB" id="A0A1M4XH49"/>
<dbReference type="SUPFAM" id="SSF52540">
    <property type="entry name" value="P-loop containing nucleoside triphosphate hydrolases"/>
    <property type="match status" value="1"/>
</dbReference>
<evidence type="ECO:0000256" key="3">
    <source>
        <dbReference type="ARBA" id="ARBA00019010"/>
    </source>
</evidence>
<gene>
    <name evidence="11" type="ORF">SAMN02745204_01428</name>
</gene>
<evidence type="ECO:0000313" key="12">
    <source>
        <dbReference type="Proteomes" id="UP000242857"/>
    </source>
</evidence>
<protein>
    <recommendedName>
        <fullName evidence="3">tRNA threonylcarbamoyladenosine biosynthesis protein TsaE</fullName>
    </recommendedName>
    <alternativeName>
        <fullName evidence="10">t(6)A37 threonylcarbamoyladenosine biosynthesis protein TsaE</fullName>
    </alternativeName>
</protein>
<dbReference type="NCBIfam" id="TIGR00150">
    <property type="entry name" value="T6A_YjeE"/>
    <property type="match status" value="1"/>
</dbReference>
<evidence type="ECO:0000256" key="10">
    <source>
        <dbReference type="ARBA" id="ARBA00032441"/>
    </source>
</evidence>
<sequence length="159" mass="16752">MTAFFLADAAATDTFGACLAHTLPASAVVYLHGDLGAGKSSLARAVLRGLGVTGTIRSPTYTLVEPYALPAGGVAVHLDLYRIGDPGELAFLGLDDEDHRLWLVEWPERGHGALPPPDLDIVLRVQGLGRQVSLQPASPVGQAWLNDLLATCADKFPDA</sequence>
<evidence type="ECO:0000256" key="5">
    <source>
        <dbReference type="ARBA" id="ARBA00022694"/>
    </source>
</evidence>
<dbReference type="GO" id="GO:0002949">
    <property type="term" value="P:tRNA threonylcarbamoyladenosine modification"/>
    <property type="evidence" value="ECO:0007669"/>
    <property type="project" value="InterPro"/>
</dbReference>
<dbReference type="PANTHER" id="PTHR33540:SF2">
    <property type="entry name" value="TRNA THREONYLCARBAMOYLADENOSINE BIOSYNTHESIS PROTEIN TSAE"/>
    <property type="match status" value="1"/>
</dbReference>
<dbReference type="RefSeq" id="WP_072755926.1">
    <property type="nucleotide sequence ID" value="NZ_FQUK01000021.1"/>
</dbReference>
<keyword evidence="8" id="KW-0067">ATP-binding</keyword>
<keyword evidence="4" id="KW-0963">Cytoplasm</keyword>
<proteinExistence type="inferred from homology"/>
<dbReference type="GO" id="GO:0005737">
    <property type="term" value="C:cytoplasm"/>
    <property type="evidence" value="ECO:0007669"/>
    <property type="project" value="UniProtKB-SubCell"/>
</dbReference>
<dbReference type="Proteomes" id="UP000242857">
    <property type="component" value="Unassembled WGS sequence"/>
</dbReference>
<dbReference type="InterPro" id="IPR027417">
    <property type="entry name" value="P-loop_NTPase"/>
</dbReference>
<evidence type="ECO:0000256" key="4">
    <source>
        <dbReference type="ARBA" id="ARBA00022490"/>
    </source>
</evidence>
<dbReference type="GO" id="GO:0005524">
    <property type="term" value="F:ATP binding"/>
    <property type="evidence" value="ECO:0007669"/>
    <property type="project" value="UniProtKB-KW"/>
</dbReference>
<keyword evidence="5" id="KW-0819">tRNA processing</keyword>
<dbReference type="OrthoDB" id="9800307at2"/>
<accession>A0A1M4XH49</accession>
<keyword evidence="9" id="KW-0460">Magnesium</keyword>
<dbReference type="Pfam" id="PF02367">
    <property type="entry name" value="TsaE"/>
    <property type="match status" value="1"/>
</dbReference>
<evidence type="ECO:0000256" key="9">
    <source>
        <dbReference type="ARBA" id="ARBA00022842"/>
    </source>
</evidence>
<dbReference type="Gene3D" id="3.40.50.300">
    <property type="entry name" value="P-loop containing nucleotide triphosphate hydrolases"/>
    <property type="match status" value="1"/>
</dbReference>
<organism evidence="11 12">
    <name type="scientific">Thermomonas hydrothermalis</name>
    <dbReference type="NCBI Taxonomy" id="213588"/>
    <lineage>
        <taxon>Bacteria</taxon>
        <taxon>Pseudomonadati</taxon>
        <taxon>Pseudomonadota</taxon>
        <taxon>Gammaproteobacteria</taxon>
        <taxon>Lysobacterales</taxon>
        <taxon>Lysobacteraceae</taxon>
        <taxon>Thermomonas</taxon>
    </lineage>
</organism>
<evidence type="ECO:0000256" key="2">
    <source>
        <dbReference type="ARBA" id="ARBA00007599"/>
    </source>
</evidence>
<dbReference type="GO" id="GO:0046872">
    <property type="term" value="F:metal ion binding"/>
    <property type="evidence" value="ECO:0007669"/>
    <property type="project" value="UniProtKB-KW"/>
</dbReference>
<evidence type="ECO:0000256" key="7">
    <source>
        <dbReference type="ARBA" id="ARBA00022741"/>
    </source>
</evidence>
<evidence type="ECO:0000313" key="11">
    <source>
        <dbReference type="EMBL" id="SHE92825.1"/>
    </source>
</evidence>
<keyword evidence="6" id="KW-0479">Metal-binding</keyword>
<keyword evidence="12" id="KW-1185">Reference proteome</keyword>
<evidence type="ECO:0000256" key="6">
    <source>
        <dbReference type="ARBA" id="ARBA00022723"/>
    </source>
</evidence>
<name>A0A1M4XH49_9GAMM</name>
<reference evidence="12" key="1">
    <citation type="submission" date="2016-11" db="EMBL/GenBank/DDBJ databases">
        <authorList>
            <person name="Varghese N."/>
            <person name="Submissions S."/>
        </authorList>
    </citation>
    <scope>NUCLEOTIDE SEQUENCE [LARGE SCALE GENOMIC DNA]</scope>
    <source>
        <strain evidence="12">DSM 14834</strain>
    </source>
</reference>
<evidence type="ECO:0000256" key="1">
    <source>
        <dbReference type="ARBA" id="ARBA00004496"/>
    </source>
</evidence>
<comment type="similarity">
    <text evidence="2">Belongs to the TsaE family.</text>
</comment>
<keyword evidence="7" id="KW-0547">Nucleotide-binding</keyword>
<evidence type="ECO:0000256" key="8">
    <source>
        <dbReference type="ARBA" id="ARBA00022840"/>
    </source>
</evidence>
<comment type="subcellular location">
    <subcellularLocation>
        <location evidence="1">Cytoplasm</location>
    </subcellularLocation>
</comment>
<dbReference type="PANTHER" id="PTHR33540">
    <property type="entry name" value="TRNA THREONYLCARBAMOYLADENOSINE BIOSYNTHESIS PROTEIN TSAE"/>
    <property type="match status" value="1"/>
</dbReference>
<dbReference type="STRING" id="213588.SAMN02745204_01428"/>
<dbReference type="InterPro" id="IPR003442">
    <property type="entry name" value="T6A_TsaE"/>
</dbReference>
<dbReference type="EMBL" id="FQUK01000021">
    <property type="protein sequence ID" value="SHE92825.1"/>
    <property type="molecule type" value="Genomic_DNA"/>
</dbReference>